<comment type="caution">
    <text evidence="2">The sequence shown here is derived from an EMBL/GenBank/DDBJ whole genome shotgun (WGS) entry which is preliminary data.</text>
</comment>
<evidence type="ECO:0000313" key="3">
    <source>
        <dbReference type="Proteomes" id="UP000069443"/>
    </source>
</evidence>
<keyword evidence="3" id="KW-1185">Reference proteome</keyword>
<feature type="chain" id="PRO_5039430098" description="Secreted protein" evidence="1">
    <location>
        <begin position="33"/>
        <end position="233"/>
    </location>
</feature>
<protein>
    <recommendedName>
        <fullName evidence="4">Secreted protein</fullName>
    </recommendedName>
</protein>
<reference evidence="3" key="2">
    <citation type="submission" date="2016-02" db="EMBL/GenBank/DDBJ databases">
        <title>Draft genome sequence of five rapidly growing Mycobacterium species.</title>
        <authorList>
            <person name="Katahira K."/>
            <person name="Gotou Y."/>
            <person name="Iida K."/>
            <person name="Ogura Y."/>
            <person name="Hayashi T."/>
        </authorList>
    </citation>
    <scope>NUCLEOTIDE SEQUENCE [LARGE SCALE GENOMIC DNA]</scope>
    <source>
        <strain evidence="3">JCM15298</strain>
    </source>
</reference>
<dbReference type="Proteomes" id="UP000069443">
    <property type="component" value="Unassembled WGS sequence"/>
</dbReference>
<keyword evidence="1" id="KW-0732">Signal</keyword>
<name>A0A117I9I5_MYCCR</name>
<evidence type="ECO:0000313" key="2">
    <source>
        <dbReference type="EMBL" id="GAS94875.1"/>
    </source>
</evidence>
<sequence>MPPMNLTRRFIRPVASLSLAAAALLSSVSTAAADPGDLAPTDAPFSVIDTAALPLNDTARWETVLGHDSSAETLRGITICSINHVPAPVDLDPRSRAATPAFTAQLRPGGDPRGWAATVSAAGYNGVAEASYALASYRRYLDACRTAPETVAPYVNAAVGTSVLDPTEAHALIETHDAWMEVFAVATNDALVETVFTHPKGGPIEFTYNPAAVFGALKMADVGALARPAVNPL</sequence>
<dbReference type="EMBL" id="BCSY01000035">
    <property type="protein sequence ID" value="GAS94875.1"/>
    <property type="molecule type" value="Genomic_DNA"/>
</dbReference>
<dbReference type="AlphaFoldDB" id="A0A117I9I5"/>
<organism evidence="2 3">
    <name type="scientific">Mycolicibacterium canariasense</name>
    <name type="common">Mycobacterium canariasense</name>
    <dbReference type="NCBI Taxonomy" id="228230"/>
    <lineage>
        <taxon>Bacteria</taxon>
        <taxon>Bacillati</taxon>
        <taxon>Actinomycetota</taxon>
        <taxon>Actinomycetes</taxon>
        <taxon>Mycobacteriales</taxon>
        <taxon>Mycobacteriaceae</taxon>
        <taxon>Mycolicibacterium</taxon>
    </lineage>
</organism>
<gene>
    <name evidence="2" type="ORF">RMCC_1841</name>
</gene>
<feature type="signal peptide" evidence="1">
    <location>
        <begin position="1"/>
        <end position="32"/>
    </location>
</feature>
<evidence type="ECO:0000256" key="1">
    <source>
        <dbReference type="SAM" id="SignalP"/>
    </source>
</evidence>
<accession>A0A117I9I5</accession>
<evidence type="ECO:0008006" key="4">
    <source>
        <dbReference type="Google" id="ProtNLM"/>
    </source>
</evidence>
<reference evidence="3" key="1">
    <citation type="journal article" date="2016" name="Genome Announc.">
        <title>Draft Genome Sequences of Five Rapidly Growing Mycobacterium Species, M. thermoresistibile, M. fortuitum subsp. acetamidolyticum, M. canariasense, M. brisbanense, and M. novocastrense.</title>
        <authorList>
            <person name="Katahira K."/>
            <person name="Ogura Y."/>
            <person name="Gotoh Y."/>
            <person name="Hayashi T."/>
        </authorList>
    </citation>
    <scope>NUCLEOTIDE SEQUENCE [LARGE SCALE GENOMIC DNA]</scope>
    <source>
        <strain evidence="3">JCM15298</strain>
    </source>
</reference>
<dbReference type="STRING" id="228230.RMCC_1841"/>
<proteinExistence type="predicted"/>